<evidence type="ECO:0000313" key="2">
    <source>
        <dbReference type="EMBL" id="TFK33490.1"/>
    </source>
</evidence>
<name>A0A5C3LKV3_9AGAR</name>
<protein>
    <recommendedName>
        <fullName evidence="4">Secreted protein</fullName>
    </recommendedName>
</protein>
<dbReference type="AlphaFoldDB" id="A0A5C3LKV3"/>
<evidence type="ECO:0000256" key="1">
    <source>
        <dbReference type="SAM" id="SignalP"/>
    </source>
</evidence>
<reference evidence="2 3" key="1">
    <citation type="journal article" date="2019" name="Nat. Ecol. Evol.">
        <title>Megaphylogeny resolves global patterns of mushroom evolution.</title>
        <authorList>
            <person name="Varga T."/>
            <person name="Krizsan K."/>
            <person name="Foldi C."/>
            <person name="Dima B."/>
            <person name="Sanchez-Garcia M."/>
            <person name="Sanchez-Ramirez S."/>
            <person name="Szollosi G.J."/>
            <person name="Szarkandi J.G."/>
            <person name="Papp V."/>
            <person name="Albert L."/>
            <person name="Andreopoulos W."/>
            <person name="Angelini C."/>
            <person name="Antonin V."/>
            <person name="Barry K.W."/>
            <person name="Bougher N.L."/>
            <person name="Buchanan P."/>
            <person name="Buyck B."/>
            <person name="Bense V."/>
            <person name="Catcheside P."/>
            <person name="Chovatia M."/>
            <person name="Cooper J."/>
            <person name="Damon W."/>
            <person name="Desjardin D."/>
            <person name="Finy P."/>
            <person name="Geml J."/>
            <person name="Haridas S."/>
            <person name="Hughes K."/>
            <person name="Justo A."/>
            <person name="Karasinski D."/>
            <person name="Kautmanova I."/>
            <person name="Kiss B."/>
            <person name="Kocsube S."/>
            <person name="Kotiranta H."/>
            <person name="LaButti K.M."/>
            <person name="Lechner B.E."/>
            <person name="Liimatainen K."/>
            <person name="Lipzen A."/>
            <person name="Lukacs Z."/>
            <person name="Mihaltcheva S."/>
            <person name="Morgado L.N."/>
            <person name="Niskanen T."/>
            <person name="Noordeloos M.E."/>
            <person name="Ohm R.A."/>
            <person name="Ortiz-Santana B."/>
            <person name="Ovrebo C."/>
            <person name="Racz N."/>
            <person name="Riley R."/>
            <person name="Savchenko A."/>
            <person name="Shiryaev A."/>
            <person name="Soop K."/>
            <person name="Spirin V."/>
            <person name="Szebenyi C."/>
            <person name="Tomsovsky M."/>
            <person name="Tulloss R.E."/>
            <person name="Uehling J."/>
            <person name="Grigoriev I.V."/>
            <person name="Vagvolgyi C."/>
            <person name="Papp T."/>
            <person name="Martin F.M."/>
            <person name="Miettinen O."/>
            <person name="Hibbett D.S."/>
            <person name="Nagy L.G."/>
        </authorList>
    </citation>
    <scope>NUCLEOTIDE SEQUENCE [LARGE SCALE GENOMIC DNA]</scope>
    <source>
        <strain evidence="2 3">CBS 166.37</strain>
    </source>
</reference>
<organism evidence="2 3">
    <name type="scientific">Crucibulum laeve</name>
    <dbReference type="NCBI Taxonomy" id="68775"/>
    <lineage>
        <taxon>Eukaryota</taxon>
        <taxon>Fungi</taxon>
        <taxon>Dikarya</taxon>
        <taxon>Basidiomycota</taxon>
        <taxon>Agaricomycotina</taxon>
        <taxon>Agaricomycetes</taxon>
        <taxon>Agaricomycetidae</taxon>
        <taxon>Agaricales</taxon>
        <taxon>Agaricineae</taxon>
        <taxon>Nidulariaceae</taxon>
        <taxon>Crucibulum</taxon>
    </lineage>
</organism>
<feature type="chain" id="PRO_5022932363" description="Secreted protein" evidence="1">
    <location>
        <begin position="30"/>
        <end position="109"/>
    </location>
</feature>
<evidence type="ECO:0008006" key="4">
    <source>
        <dbReference type="Google" id="ProtNLM"/>
    </source>
</evidence>
<keyword evidence="1" id="KW-0732">Signal</keyword>
<dbReference type="EMBL" id="ML213647">
    <property type="protein sequence ID" value="TFK33490.1"/>
    <property type="molecule type" value="Genomic_DNA"/>
</dbReference>
<proteinExistence type="predicted"/>
<accession>A0A5C3LKV3</accession>
<keyword evidence="3" id="KW-1185">Reference proteome</keyword>
<feature type="signal peptide" evidence="1">
    <location>
        <begin position="1"/>
        <end position="29"/>
    </location>
</feature>
<sequence>MCRHHISSQLRHQYHTCCLILILVQVGSSLRDYFQHCTSSTRVSSVEMSVHPRGRSTTRRIHLATSQLLLYLSFRVYAAPLIYHPPRRFRSEYRQSSYGVSYPFNQPQP</sequence>
<gene>
    <name evidence="2" type="ORF">BDQ12DRAFT_409093</name>
</gene>
<evidence type="ECO:0000313" key="3">
    <source>
        <dbReference type="Proteomes" id="UP000308652"/>
    </source>
</evidence>
<dbReference type="Proteomes" id="UP000308652">
    <property type="component" value="Unassembled WGS sequence"/>
</dbReference>